<feature type="region of interest" description="Disordered" evidence="2">
    <location>
        <begin position="1705"/>
        <end position="1727"/>
    </location>
</feature>
<feature type="region of interest" description="Disordered" evidence="2">
    <location>
        <begin position="2152"/>
        <end position="2187"/>
    </location>
</feature>
<dbReference type="KEGG" id="loi:92362213"/>
<dbReference type="EMBL" id="JAFHLR010000007">
    <property type="protein sequence ID" value="KAG5486890.1"/>
    <property type="molecule type" value="Genomic_DNA"/>
</dbReference>
<evidence type="ECO:0000313" key="3">
    <source>
        <dbReference type="EMBL" id="KAG5486890.1"/>
    </source>
</evidence>
<feature type="region of interest" description="Disordered" evidence="2">
    <location>
        <begin position="1186"/>
        <end position="1215"/>
    </location>
</feature>
<dbReference type="PANTHER" id="PTHR23330:SF9">
    <property type="entry name" value="PROLINE-RICH PROTEIN 11"/>
    <property type="match status" value="1"/>
</dbReference>
<sequence>MSSFTSPLTSSVLAVGRSSPNERPLLLFPSTAVASVEYAGTHTNATAGSPMTLVSSSQLLSTQPPERPRQAQPPVQLSEKRDPDVDDGIAVATEQTQRIVLLGLIARLRKLLMPATERLLRLRGVLKALQEQLVVVTPAAAVVAATSGISAGVSISSVSMPEATAPLRLCVTGASESDMEEVFHFIVHRDPPQMRCGTRPGVAGSASSGRSPAFSSHTGRGGRPSTPDTGLLVSPHASPSGVSSRRWSRHELGASTAGTNVMISGATTGASASGLWQSGAIGFGGDGHEAKATPPSLRFPSTPPVTQTLMGATNAVVHNCPSPRGASHPHSPLITDSPLPDQFPLPLEHLRIASGVHLGGMRTSRDKEAIPPHPLPTTPPPLPATVSMATATMAMLGATSSSAAMMCAGNTGDVGRLPVTDTAHNLPHCTLSPHPPPLNVTLGGPQMTTSPPPLPAAPANHNVRRVRSAASLESRAVGGSAAAVLAKNVEAPSYESPPPVEVAREESHDGARTPSMSLSSTMPDLPATPPPPLPGFSKLTTLEVSRAPSCIQSPQPDTSPVTSLPSPKHQNIGVPVLLSHTAGTSNGADVAGGWCRTGNGQALARASPSPASDFPASLTPIMINSLHCTSSQCSEVSEQPHHYHRSLPGNSLPPITARFTTLPAPFFSRARTRQRGSGGRSFREDSVLLSHASSFTPPTMRLVQRTRRRMAVLGQTQLRLSAWDLFHPDQASSLHQAPLPTTASVPGVTSSAVLRNSGEQGSQQAKSGLGSCVISSGGRLSNSRCQEHPPPSHGTHSVSETPSQAQLGPHWLVSVNEDGVLRYEPLPSAAQPPPYMQSPPVATTADFAFLCISYEALVRGMSSEASHGGATSTSDLLGASTGGVGVSLSGDGEAQEVAAVLDVFFGLFSGTKHPQSRAKPHQPQPHNVTTEAPSILMTVNKGGGSMLSTSPLLSDSSPTRDGEVPLLLPLPLPMLCAGNDGGQGTPQDKRQTLGSFTSQQHETATPGVDTAGGGSRQHETPPREVNAMEASAPRARVYTTATPAVAGFLSPTSTQLHSTGGPGKEAALSPHRLATVPGLPACLTDEWLLPLRQALVDRTIFLLVKSSNEEVPTPSRRRAHPSSSAEYADGAVDERIVQRFLSFAKTHYGVDVQPWRVIIFSYRDAKRARNMMLAVYAQSLRQLQRQQHRQCTSPQTDAETLSQTHRTSPTSEDDGLCNAASACDVDVLASSTISPVPRSGAHHCSLSPLESLYAAPGVPAVVTPGWAQTPPGASLTSTSRLTLTSLNGGSEYRRGRCDGTIRRHDIENDKREFVDPVYAFLTQELNVPTLSMTLEQYKPLLGYRTGPRVYVHYAGAGEAAPGTVSAAGTRFQVSFASGTGTVMSAADEDEQSPTGASCRFSAAVSPTSAIEGTASTDPSDDSVDAEAAAACLHAQEVMWRCSGAAGVRSAIGYFQQAAVTRRMARAAFSVMAWAWQLSALLPAVIKDAQSRCTRLRHSGRHTQHKLQGVLRSLQLHVAASPAKGVAALERRMQEGFKDLMQRFLRDLRRLFVLSGSAATAAASSSATTASSSSWPAADLSAYERRQLRQPPLEPLDALLVYDSPGLREAHQRLAGAIFHFHAFYLAGQFAFAAQIPRRPSHTSQRDTREGTSSRQPRPISVYEQRYAALREAMSFAQLQLSTPPRIFNDLTATPPGKSCTRPGTPAFAPLRPPTWTNASATATSRPSVLRAVSSDGAALASMTSTAEAEEAPMPKVDFGPDFRHRCSSRIASAAGLTGSTMETSAPLPPLVCSESVATPNSASVGDGRDERPLRQLLSSSSSFTSAGRKDAAGVCSRSFSAVPTTASNRKDSVRGAPEQGPAKRRIYTKRAADERADVDGAAQLNREELQQRRLVMERQLIAHASQINTEILNFLLATCVAAVPHLQRDCVGAELERVKDSQAEIVSTFTTSVRGRKDAAIAMSNLYACLEEWSADMTHLVSVVRSRSYLEKFMTQLRAVLCEDQVRALAVFRCGSGDRKESEDAGWQTPQTAGTPLSSPGAATVTHCGGSAAATHSPLMGGTVVSSGPHDSPGSTPKRSREQPAATPPSSSDAPRPFASKSLAAEVGHRSARLLRYYTGLVSLQHDPSLTGDFSETGPDATSQRSTMLGDVLASPSPSRSLRSLQGGTSTLTSPCRSSRVKGGGGGRATLGLSISLSSMSAAWSREEERAPVEGGARGQHTYGFSNAATSPSAFFAAPMRPPMAAVSAEALAVLRATTQEEPLPPPQRSAASLAVASSEAVAAAPGGDTSPLATPGLGVGVAARCDSKRAAIPADDTVLDRLGGPVNANAAAAAAHHCVDVCSGVWQRQLMQWRSALTDVERPADDASAAPLLWILLDTWDETLLRMPYGLLLELDTAAYAESLNRMCGELIDTQQSWKNRCEDSMARIERQLKALEGELAQLCENTGEARAEYVRELRAVFDAAFEVVASRDDAFHERLFAH</sequence>
<feature type="compositionally biased region" description="Polar residues" evidence="2">
    <location>
        <begin position="2028"/>
        <end position="2038"/>
    </location>
</feature>
<keyword evidence="1" id="KW-0175">Coiled coil</keyword>
<feature type="compositionally biased region" description="Low complexity" evidence="2">
    <location>
        <begin position="2155"/>
        <end position="2165"/>
    </location>
</feature>
<feature type="compositionally biased region" description="Low complexity" evidence="2">
    <location>
        <begin position="201"/>
        <end position="216"/>
    </location>
</feature>
<evidence type="ECO:0000256" key="2">
    <source>
        <dbReference type="SAM" id="MobiDB-lite"/>
    </source>
</evidence>
<evidence type="ECO:0000256" key="1">
    <source>
        <dbReference type="SAM" id="Coils"/>
    </source>
</evidence>
<reference evidence="4" key="2">
    <citation type="journal article" date="2021" name="Sci. Data">
        <title>Chromosome-scale genome sequencing, assembly and annotation of six genomes from subfamily Leishmaniinae.</title>
        <authorList>
            <person name="Almutairi H."/>
            <person name="Urbaniak M.D."/>
            <person name="Bates M.D."/>
            <person name="Jariyapan N."/>
            <person name="Kwakye-Nuako G."/>
            <person name="Thomaz Soccol V."/>
            <person name="Al-Salem W.S."/>
            <person name="Dillon R.J."/>
            <person name="Bates P.A."/>
            <person name="Gatherer D."/>
        </authorList>
    </citation>
    <scope>NUCLEOTIDE SEQUENCE [LARGE SCALE GENOMIC DNA]</scope>
</reference>
<feature type="compositionally biased region" description="Low complexity" evidence="2">
    <location>
        <begin position="55"/>
        <end position="76"/>
    </location>
</feature>
<gene>
    <name evidence="3" type="ORF">LSCM4_06358</name>
</gene>
<feature type="compositionally biased region" description="Basic and acidic residues" evidence="2">
    <location>
        <begin position="502"/>
        <end position="511"/>
    </location>
</feature>
<dbReference type="Proteomes" id="UP000674143">
    <property type="component" value="Unassembled WGS sequence"/>
</dbReference>
<feature type="coiled-coil region" evidence="1">
    <location>
        <begin position="2420"/>
        <end position="2454"/>
    </location>
</feature>
<protein>
    <submittedName>
        <fullName evidence="3">Uncharacterized protein</fullName>
    </submittedName>
</protein>
<feature type="region of interest" description="Disordered" evidence="2">
    <location>
        <begin position="2018"/>
        <end position="2098"/>
    </location>
</feature>
<feature type="region of interest" description="Disordered" evidence="2">
    <location>
        <begin position="1"/>
        <end position="22"/>
    </location>
</feature>
<feature type="compositionally biased region" description="Polar residues" evidence="2">
    <location>
        <begin position="2166"/>
        <end position="2177"/>
    </location>
</feature>
<feature type="region of interest" description="Disordered" evidence="2">
    <location>
        <begin position="754"/>
        <end position="773"/>
    </location>
</feature>
<dbReference type="RefSeq" id="XP_067065684.1">
    <property type="nucleotide sequence ID" value="XM_067208279.1"/>
</dbReference>
<proteinExistence type="predicted"/>
<accession>A0A836KXU8</accession>
<feature type="region of interest" description="Disordered" evidence="2">
    <location>
        <begin position="55"/>
        <end position="84"/>
    </location>
</feature>
<comment type="caution">
    <text evidence="3">The sequence shown here is derived from an EMBL/GenBank/DDBJ whole genome shotgun (WGS) entry which is preliminary data.</text>
</comment>
<feature type="compositionally biased region" description="Polar residues" evidence="2">
    <location>
        <begin position="794"/>
        <end position="805"/>
    </location>
</feature>
<keyword evidence="4" id="KW-1185">Reference proteome</keyword>
<feature type="compositionally biased region" description="Polar residues" evidence="2">
    <location>
        <begin position="754"/>
        <end position="766"/>
    </location>
</feature>
<feature type="region of interest" description="Disordered" evidence="2">
    <location>
        <begin position="1845"/>
        <end position="1874"/>
    </location>
</feature>
<evidence type="ECO:0000313" key="4">
    <source>
        <dbReference type="Proteomes" id="UP000674143"/>
    </source>
</evidence>
<name>A0A836KXU8_9TRYP</name>
<feature type="compositionally biased region" description="Polar residues" evidence="2">
    <location>
        <begin position="550"/>
        <end position="569"/>
    </location>
</feature>
<feature type="region of interest" description="Disordered" evidence="2">
    <location>
        <begin position="194"/>
        <end position="248"/>
    </location>
</feature>
<reference evidence="4" key="1">
    <citation type="journal article" date="2021" name="Microbiol. Resour. Announc.">
        <title>LGAAP: Leishmaniinae Genome Assembly and Annotation Pipeline.</title>
        <authorList>
            <person name="Almutairi H."/>
            <person name="Urbaniak M.D."/>
            <person name="Bates M.D."/>
            <person name="Jariyapan N."/>
            <person name="Kwakye-Nuako G."/>
            <person name="Thomaz-Soccol V."/>
            <person name="Al-Salem W.S."/>
            <person name="Dillon R.J."/>
            <person name="Bates P.A."/>
            <person name="Gatherer D."/>
        </authorList>
    </citation>
    <scope>NUCLEOTIDE SEQUENCE [LARGE SCALE GENOMIC DNA]</scope>
</reference>
<organism evidence="3 4">
    <name type="scientific">Leishmania orientalis</name>
    <dbReference type="NCBI Taxonomy" id="2249476"/>
    <lineage>
        <taxon>Eukaryota</taxon>
        <taxon>Discoba</taxon>
        <taxon>Euglenozoa</taxon>
        <taxon>Kinetoplastea</taxon>
        <taxon>Metakinetoplastina</taxon>
        <taxon>Trypanosomatida</taxon>
        <taxon>Trypanosomatidae</taxon>
        <taxon>Leishmaniinae</taxon>
        <taxon>Leishmania</taxon>
    </lineage>
</organism>
<dbReference type="GeneID" id="92362213"/>
<feature type="compositionally biased region" description="Polar residues" evidence="2">
    <location>
        <begin position="1191"/>
        <end position="1210"/>
    </location>
</feature>
<feature type="region of interest" description="Disordered" evidence="2">
    <location>
        <begin position="492"/>
        <end position="570"/>
    </location>
</feature>
<feature type="region of interest" description="Disordered" evidence="2">
    <location>
        <begin position="1636"/>
        <end position="1660"/>
    </location>
</feature>
<feature type="region of interest" description="Disordered" evidence="2">
    <location>
        <begin position="779"/>
        <end position="805"/>
    </location>
</feature>
<feature type="region of interest" description="Disordered" evidence="2">
    <location>
        <begin position="996"/>
        <end position="1031"/>
    </location>
</feature>
<feature type="compositionally biased region" description="Polar residues" evidence="2">
    <location>
        <begin position="1"/>
        <end position="12"/>
    </location>
</feature>
<feature type="compositionally biased region" description="Polar residues" evidence="2">
    <location>
        <begin position="1714"/>
        <end position="1726"/>
    </location>
</feature>
<feature type="compositionally biased region" description="Low complexity" evidence="2">
    <location>
        <begin position="2084"/>
        <end position="2097"/>
    </location>
</feature>
<dbReference type="PANTHER" id="PTHR23330">
    <property type="entry name" value="P300 TRANSCRIPTIONAL COFACTOR JMY-RELATED"/>
    <property type="match status" value="1"/>
</dbReference>